<accession>A0AAV4ED99</accession>
<reference evidence="8 9" key="1">
    <citation type="journal article" date="2021" name="Elife">
        <title>Chloroplast acquisition without the gene transfer in kleptoplastic sea slugs, Plakobranchus ocellatus.</title>
        <authorList>
            <person name="Maeda T."/>
            <person name="Takahashi S."/>
            <person name="Yoshida T."/>
            <person name="Shimamura S."/>
            <person name="Takaki Y."/>
            <person name="Nagai Y."/>
            <person name="Toyoda A."/>
            <person name="Suzuki Y."/>
            <person name="Arimoto A."/>
            <person name="Ishii H."/>
            <person name="Satoh N."/>
            <person name="Nishiyama T."/>
            <person name="Hasebe M."/>
            <person name="Maruyama T."/>
            <person name="Minagawa J."/>
            <person name="Obokata J."/>
            <person name="Shigenobu S."/>
        </authorList>
    </citation>
    <scope>NUCLEOTIDE SEQUENCE [LARGE SCALE GENOMIC DNA]</scope>
</reference>
<dbReference type="Pfam" id="PF00583">
    <property type="entry name" value="Acetyltransf_1"/>
    <property type="match status" value="1"/>
</dbReference>
<feature type="domain" description="N-acetyltransferase" evidence="7">
    <location>
        <begin position="44"/>
        <end position="191"/>
    </location>
</feature>
<comment type="pathway">
    <text evidence="1 6">Nucleotide-sugar biosynthesis; UDP-N-acetyl-alpha-D-glucosamine biosynthesis; N-acetyl-alpha-D-glucosamine 1-phosphate from alpha-D-glucosamine 6-phosphate (route I): step 1/2.</text>
</comment>
<dbReference type="SUPFAM" id="SSF55729">
    <property type="entry name" value="Acyl-CoA N-acyltransferases (Nat)"/>
    <property type="match status" value="1"/>
</dbReference>
<dbReference type="AlphaFoldDB" id="A0AAV4ED99"/>
<evidence type="ECO:0000259" key="7">
    <source>
        <dbReference type="PROSITE" id="PS51186"/>
    </source>
</evidence>
<dbReference type="InterPro" id="IPR016181">
    <property type="entry name" value="Acyl_CoA_acyltransferase"/>
</dbReference>
<evidence type="ECO:0000256" key="6">
    <source>
        <dbReference type="RuleBase" id="RU365086"/>
    </source>
</evidence>
<evidence type="ECO:0000256" key="4">
    <source>
        <dbReference type="ARBA" id="ARBA00023315"/>
    </source>
</evidence>
<comment type="caution">
    <text evidence="8">The sequence shown here is derived from an EMBL/GenBank/DDBJ whole genome shotgun (WGS) entry which is preliminary data.</text>
</comment>
<keyword evidence="4 6" id="KW-0012">Acyltransferase</keyword>
<dbReference type="InterPro" id="IPR000182">
    <property type="entry name" value="GNAT_dom"/>
</dbReference>
<dbReference type="GO" id="GO:0006048">
    <property type="term" value="P:UDP-N-acetylglucosamine biosynthetic process"/>
    <property type="evidence" value="ECO:0007669"/>
    <property type="project" value="UniProtKB-UniRule"/>
</dbReference>
<dbReference type="GO" id="GO:0004343">
    <property type="term" value="F:glucosamine 6-phosphate N-acetyltransferase activity"/>
    <property type="evidence" value="ECO:0007669"/>
    <property type="project" value="UniProtKB-UniRule"/>
</dbReference>
<dbReference type="Gene3D" id="3.40.630.30">
    <property type="match status" value="1"/>
</dbReference>
<proteinExistence type="inferred from homology"/>
<dbReference type="Proteomes" id="UP000762676">
    <property type="component" value="Unassembled WGS sequence"/>
</dbReference>
<comment type="similarity">
    <text evidence="2 6">Belongs to the acetyltransferase family. GNA1 subfamily.</text>
</comment>
<name>A0AAV4ED99_9GAST</name>
<gene>
    <name evidence="8" type="ORF">ElyMa_000031400</name>
</gene>
<keyword evidence="9" id="KW-1185">Reference proteome</keyword>
<dbReference type="EMBL" id="BMAT01000046">
    <property type="protein sequence ID" value="GFR58481.1"/>
    <property type="molecule type" value="Genomic_DNA"/>
</dbReference>
<dbReference type="PANTHER" id="PTHR13355:SF11">
    <property type="entry name" value="GLUCOSAMINE 6-PHOSPHATE N-ACETYLTRANSFERASE"/>
    <property type="match status" value="1"/>
</dbReference>
<dbReference type="InterPro" id="IPR039143">
    <property type="entry name" value="GNPNAT1-like"/>
</dbReference>
<dbReference type="CDD" id="cd04301">
    <property type="entry name" value="NAT_SF"/>
    <property type="match status" value="1"/>
</dbReference>
<evidence type="ECO:0000256" key="5">
    <source>
        <dbReference type="ARBA" id="ARBA00048964"/>
    </source>
</evidence>
<evidence type="ECO:0000256" key="2">
    <source>
        <dbReference type="ARBA" id="ARBA00006048"/>
    </source>
</evidence>
<dbReference type="EC" id="2.3.1.4" evidence="6"/>
<organism evidence="8 9">
    <name type="scientific">Elysia marginata</name>
    <dbReference type="NCBI Taxonomy" id="1093978"/>
    <lineage>
        <taxon>Eukaryota</taxon>
        <taxon>Metazoa</taxon>
        <taxon>Spiralia</taxon>
        <taxon>Lophotrochozoa</taxon>
        <taxon>Mollusca</taxon>
        <taxon>Gastropoda</taxon>
        <taxon>Heterobranchia</taxon>
        <taxon>Euthyneura</taxon>
        <taxon>Panpulmonata</taxon>
        <taxon>Sacoglossa</taxon>
        <taxon>Placobranchoidea</taxon>
        <taxon>Plakobranchidae</taxon>
        <taxon>Elysia</taxon>
    </lineage>
</organism>
<evidence type="ECO:0000256" key="1">
    <source>
        <dbReference type="ARBA" id="ARBA00004832"/>
    </source>
</evidence>
<evidence type="ECO:0000313" key="9">
    <source>
        <dbReference type="Proteomes" id="UP000762676"/>
    </source>
</evidence>
<comment type="catalytic activity">
    <reaction evidence="5 6">
        <text>D-glucosamine 6-phosphate + acetyl-CoA = N-acetyl-D-glucosamine 6-phosphate + CoA + H(+)</text>
        <dbReference type="Rhea" id="RHEA:10292"/>
        <dbReference type="ChEBI" id="CHEBI:15378"/>
        <dbReference type="ChEBI" id="CHEBI:57287"/>
        <dbReference type="ChEBI" id="CHEBI:57288"/>
        <dbReference type="ChEBI" id="CHEBI:57513"/>
        <dbReference type="ChEBI" id="CHEBI:58725"/>
        <dbReference type="EC" id="2.3.1.4"/>
    </reaction>
</comment>
<dbReference type="PANTHER" id="PTHR13355">
    <property type="entry name" value="GLUCOSAMINE 6-PHOSPHATE N-ACETYLTRANSFERASE"/>
    <property type="match status" value="1"/>
</dbReference>
<sequence>MAENGYGNTHNYIYNPAILLRLAASNFQAEYKNGITPLNPGENLNLRPLCLEDYDRGYLQLLGQLTSVGDVTREQFEDRFNKMKACEDTYYVTVIEDTTSNQVIGSATLVKEQKFIHHCTARARVEDVIVSDQYRGKQLGKVLVDVVAALGRELGCYKVSLECKDHNVKFYTIFGFEASQDQNYMQRRFFD</sequence>
<evidence type="ECO:0000313" key="8">
    <source>
        <dbReference type="EMBL" id="GFR58481.1"/>
    </source>
</evidence>
<evidence type="ECO:0000256" key="3">
    <source>
        <dbReference type="ARBA" id="ARBA00022679"/>
    </source>
</evidence>
<dbReference type="FunFam" id="3.40.630.30:FF:000043">
    <property type="entry name" value="Glucosamine 6-phosphate N-acetyltransferase"/>
    <property type="match status" value="1"/>
</dbReference>
<keyword evidence="3 6" id="KW-0808">Transferase</keyword>
<dbReference type="PROSITE" id="PS51186">
    <property type="entry name" value="GNAT"/>
    <property type="match status" value="1"/>
</dbReference>
<protein>
    <recommendedName>
        <fullName evidence="6">Glucosamine 6-phosphate N-acetyltransferase</fullName>
        <ecNumber evidence="6">2.3.1.4</ecNumber>
    </recommendedName>
</protein>